<evidence type="ECO:0000313" key="2">
    <source>
        <dbReference type="Proteomes" id="UP001066276"/>
    </source>
</evidence>
<dbReference type="AlphaFoldDB" id="A0AAV7X0W6"/>
<dbReference type="InterPro" id="IPR042566">
    <property type="entry name" value="L1_C"/>
</dbReference>
<dbReference type="EMBL" id="JANPWB010000001">
    <property type="protein sequence ID" value="KAJ1218922.1"/>
    <property type="molecule type" value="Genomic_DNA"/>
</dbReference>
<gene>
    <name evidence="1" type="ORF">NDU88_006493</name>
</gene>
<evidence type="ECO:0000313" key="1">
    <source>
        <dbReference type="EMBL" id="KAJ1218922.1"/>
    </source>
</evidence>
<name>A0AAV7X0W6_PLEWA</name>
<keyword evidence="2" id="KW-1185">Reference proteome</keyword>
<reference evidence="1" key="1">
    <citation type="journal article" date="2022" name="bioRxiv">
        <title>Sequencing and chromosome-scale assembly of the giantPleurodeles waltlgenome.</title>
        <authorList>
            <person name="Brown T."/>
            <person name="Elewa A."/>
            <person name="Iarovenko S."/>
            <person name="Subramanian E."/>
            <person name="Araus A.J."/>
            <person name="Petzold A."/>
            <person name="Susuki M."/>
            <person name="Suzuki K.-i.T."/>
            <person name="Hayashi T."/>
            <person name="Toyoda A."/>
            <person name="Oliveira C."/>
            <person name="Osipova E."/>
            <person name="Leigh N.D."/>
            <person name="Simon A."/>
            <person name="Yun M.H."/>
        </authorList>
    </citation>
    <scope>NUCLEOTIDE SEQUENCE</scope>
    <source>
        <strain evidence="1">20211129_DDA</strain>
        <tissue evidence="1">Liver</tissue>
    </source>
</reference>
<accession>A0AAV7X0W6</accession>
<comment type="caution">
    <text evidence="1">The sequence shown here is derived from an EMBL/GenBank/DDBJ whole genome shotgun (WGS) entry which is preliminary data.</text>
</comment>
<protein>
    <submittedName>
        <fullName evidence="1">Uncharacterized protein</fullName>
    </submittedName>
</protein>
<sequence length="196" mass="21878">MTEEPSRVELLAAIQGPMEAPEGKIEMVAVEVNLLRVDLRKVSEKVMVAEGSIVELQTEVGALCKQMVQVNSMVGRLEARLEDAEARESERAVFENCKISIYPDYTNKVQTPRKGFMELKAKLRAMNVTYMLLYLACLKVLSGRKSHFFDRPEKVWRCRTKLLLAGRRGPAVVTPGLVDGSVGTMDQGAEMFPVDT</sequence>
<organism evidence="1 2">
    <name type="scientific">Pleurodeles waltl</name>
    <name type="common">Iberian ribbed newt</name>
    <dbReference type="NCBI Taxonomy" id="8319"/>
    <lineage>
        <taxon>Eukaryota</taxon>
        <taxon>Metazoa</taxon>
        <taxon>Chordata</taxon>
        <taxon>Craniata</taxon>
        <taxon>Vertebrata</taxon>
        <taxon>Euteleostomi</taxon>
        <taxon>Amphibia</taxon>
        <taxon>Batrachia</taxon>
        <taxon>Caudata</taxon>
        <taxon>Salamandroidea</taxon>
        <taxon>Salamandridae</taxon>
        <taxon>Pleurodelinae</taxon>
        <taxon>Pleurodeles</taxon>
    </lineage>
</organism>
<dbReference type="Proteomes" id="UP001066276">
    <property type="component" value="Chromosome 1_1"/>
</dbReference>
<dbReference type="Gene3D" id="3.30.250.20">
    <property type="entry name" value="L1 transposable element, C-terminal domain"/>
    <property type="match status" value="1"/>
</dbReference>
<proteinExistence type="predicted"/>